<reference evidence="2" key="1">
    <citation type="submission" date="2023-10" db="EMBL/GenBank/DDBJ databases">
        <title>Characterization and whole genome sequencing of a novel strain of Bergeyella porcorum QD2021 isolated from pig.</title>
        <authorList>
            <person name="Liu G."/>
            <person name="Chen C."/>
            <person name="Han X."/>
        </authorList>
    </citation>
    <scope>NUCLEOTIDE SEQUENCE</scope>
    <source>
        <strain evidence="2">QD2021</strain>
    </source>
</reference>
<protein>
    <submittedName>
        <fullName evidence="2">Uncharacterized protein</fullName>
    </submittedName>
</protein>
<evidence type="ECO:0000313" key="3">
    <source>
        <dbReference type="Proteomes" id="UP001432059"/>
    </source>
</evidence>
<proteinExistence type="predicted"/>
<keyword evidence="3" id="KW-1185">Reference proteome</keyword>
<keyword evidence="1" id="KW-0732">Signal</keyword>
<feature type="signal peptide" evidence="1">
    <location>
        <begin position="1"/>
        <end position="19"/>
    </location>
</feature>
<feature type="chain" id="PRO_5043826668" evidence="1">
    <location>
        <begin position="20"/>
        <end position="164"/>
    </location>
</feature>
<evidence type="ECO:0000313" key="2">
    <source>
        <dbReference type="EMBL" id="WOC51661.1"/>
    </source>
</evidence>
<accession>A0AAU0F0T5</accession>
<dbReference type="Proteomes" id="UP001432059">
    <property type="component" value="Chromosome"/>
</dbReference>
<dbReference type="AlphaFoldDB" id="A0AAU0F0T5"/>
<dbReference type="Gene3D" id="3.40.30.10">
    <property type="entry name" value="Glutaredoxin"/>
    <property type="match status" value="1"/>
</dbReference>
<gene>
    <name evidence="2" type="ORF">BPO_1014</name>
</gene>
<evidence type="ECO:0000256" key="1">
    <source>
        <dbReference type="SAM" id="SignalP"/>
    </source>
</evidence>
<dbReference type="KEGG" id="bpor:BPO_1014"/>
<name>A0AAU0F0T5_9FLAO</name>
<organism evidence="2 3">
    <name type="scientific">Bergeyella porcorum</name>
    <dbReference type="NCBI Taxonomy" id="1735111"/>
    <lineage>
        <taxon>Bacteria</taxon>
        <taxon>Pseudomonadati</taxon>
        <taxon>Bacteroidota</taxon>
        <taxon>Flavobacteriia</taxon>
        <taxon>Flavobacteriales</taxon>
        <taxon>Weeksellaceae</taxon>
        <taxon>Bergeyella</taxon>
    </lineage>
</organism>
<dbReference type="RefSeq" id="WP_327985257.1">
    <property type="nucleotide sequence ID" value="NZ_CP136426.1"/>
</dbReference>
<sequence>MKYLSFILCFVFGASFLFAQNNVNPIKASDVDSILTHQDRDYKLIMFWAPKCESIETQYQDVSSLKNALTSQLTILPVAVVSTLHYENDFHNLFYKENNLGNSLEVQKIMDNPYENFEAFKKDFLAKYSGKSIDSFYFLFNSENKLIKEWENLPTKEELQNIFK</sequence>
<dbReference type="EMBL" id="CP136426">
    <property type="protein sequence ID" value="WOC51661.1"/>
    <property type="molecule type" value="Genomic_DNA"/>
</dbReference>